<dbReference type="CDD" id="cd04780">
    <property type="entry name" value="HTH_MerR-like_sg5"/>
    <property type="match status" value="1"/>
</dbReference>
<feature type="region of interest" description="Disordered" evidence="2">
    <location>
        <begin position="204"/>
        <end position="251"/>
    </location>
</feature>
<feature type="domain" description="HTH merR-type" evidence="3">
    <location>
        <begin position="1"/>
        <end position="70"/>
    </location>
</feature>
<dbReference type="InterPro" id="IPR047057">
    <property type="entry name" value="MerR_fam"/>
</dbReference>
<reference evidence="5" key="1">
    <citation type="journal article" date="2019" name="Int. J. Syst. Evol. Microbiol.">
        <title>The Global Catalogue of Microorganisms (GCM) 10K type strain sequencing project: providing services to taxonomists for standard genome sequencing and annotation.</title>
        <authorList>
            <consortium name="The Broad Institute Genomics Platform"/>
            <consortium name="The Broad Institute Genome Sequencing Center for Infectious Disease"/>
            <person name="Wu L."/>
            <person name="Ma J."/>
        </authorList>
    </citation>
    <scope>NUCLEOTIDE SEQUENCE [LARGE SCALE GENOMIC DNA]</scope>
    <source>
        <strain evidence="5">JCM 3115</strain>
    </source>
</reference>
<evidence type="ECO:0000259" key="3">
    <source>
        <dbReference type="PROSITE" id="PS50937"/>
    </source>
</evidence>
<dbReference type="PANTHER" id="PTHR30204:SF98">
    <property type="entry name" value="HTH-TYPE TRANSCRIPTIONAL REGULATOR ADHR"/>
    <property type="match status" value="1"/>
</dbReference>
<keyword evidence="1" id="KW-0238">DNA-binding</keyword>
<dbReference type="InterPro" id="IPR000551">
    <property type="entry name" value="MerR-type_HTH_dom"/>
</dbReference>
<comment type="caution">
    <text evidence="4">The sequence shown here is derived from an EMBL/GenBank/DDBJ whole genome shotgun (WGS) entry which is preliminary data.</text>
</comment>
<organism evidence="4 5">
    <name type="scientific">Streptosporangium pseudovulgare</name>
    <dbReference type="NCBI Taxonomy" id="35765"/>
    <lineage>
        <taxon>Bacteria</taxon>
        <taxon>Bacillati</taxon>
        <taxon>Actinomycetota</taxon>
        <taxon>Actinomycetes</taxon>
        <taxon>Streptosporangiales</taxon>
        <taxon>Streptosporangiaceae</taxon>
        <taxon>Streptosporangium</taxon>
    </lineage>
</organism>
<dbReference type="Proteomes" id="UP000611554">
    <property type="component" value="Unassembled WGS sequence"/>
</dbReference>
<evidence type="ECO:0000256" key="1">
    <source>
        <dbReference type="ARBA" id="ARBA00023125"/>
    </source>
</evidence>
<dbReference type="Pfam" id="PF13411">
    <property type="entry name" value="MerR_1"/>
    <property type="match status" value="1"/>
</dbReference>
<dbReference type="Gene3D" id="1.10.1660.10">
    <property type="match status" value="1"/>
</dbReference>
<evidence type="ECO:0000313" key="4">
    <source>
        <dbReference type="EMBL" id="GGP76810.1"/>
    </source>
</evidence>
<proteinExistence type="predicted"/>
<sequence>MRMAELSRTTGVSVPMIKFYLREGLLPSGERTSPNQARYDQRHVRRIMLVRALADYAGLSIADIRELLAHLGEPGRSLHDQLGVAQKAVTPRREPGEGEEWDRAERRARELIERHGWEEESDSPAMQAVTGVLLTAAGLGYDGMLDRLDEYARAAELIARADVAAVAERTDLEGMVELVVVGTSLGDALVAALRRIAQAEASARLFGDDSEGPRCPKGGGGPQGGDDPRGGDGSGPRDGSRGRDGSGGGDG</sequence>
<dbReference type="PROSITE" id="PS50937">
    <property type="entry name" value="HTH_MERR_2"/>
    <property type="match status" value="1"/>
</dbReference>
<dbReference type="PANTHER" id="PTHR30204">
    <property type="entry name" value="REDOX-CYCLING DRUG-SENSING TRANSCRIPTIONAL ACTIVATOR SOXR"/>
    <property type="match status" value="1"/>
</dbReference>
<name>A0ABQ2QFZ0_9ACTN</name>
<keyword evidence="5" id="KW-1185">Reference proteome</keyword>
<dbReference type="SUPFAM" id="SSF46955">
    <property type="entry name" value="Putative DNA-binding domain"/>
    <property type="match status" value="1"/>
</dbReference>
<dbReference type="PRINTS" id="PR00040">
    <property type="entry name" value="HTHMERR"/>
</dbReference>
<dbReference type="InterPro" id="IPR009061">
    <property type="entry name" value="DNA-bd_dom_put_sf"/>
</dbReference>
<dbReference type="SMART" id="SM00422">
    <property type="entry name" value="HTH_MERR"/>
    <property type="match status" value="1"/>
</dbReference>
<accession>A0ABQ2QFZ0</accession>
<evidence type="ECO:0000256" key="2">
    <source>
        <dbReference type="SAM" id="MobiDB-lite"/>
    </source>
</evidence>
<gene>
    <name evidence="4" type="ORF">GCM10010140_00790</name>
</gene>
<evidence type="ECO:0000313" key="5">
    <source>
        <dbReference type="Proteomes" id="UP000611554"/>
    </source>
</evidence>
<protein>
    <submittedName>
        <fullName evidence="4">MerR family transcriptional regulator</fullName>
    </submittedName>
</protein>
<dbReference type="EMBL" id="BMQJ01000001">
    <property type="protein sequence ID" value="GGP76810.1"/>
    <property type="molecule type" value="Genomic_DNA"/>
</dbReference>